<proteinExistence type="predicted"/>
<dbReference type="Proteomes" id="UP000734854">
    <property type="component" value="Unassembled WGS sequence"/>
</dbReference>
<keyword evidence="5" id="KW-1185">Reference proteome</keyword>
<dbReference type="PANTHER" id="PTHR10627">
    <property type="entry name" value="SCP160"/>
    <property type="match status" value="1"/>
</dbReference>
<gene>
    <name evidence="4" type="ORF">ZIOFF_018954</name>
</gene>
<dbReference type="SUPFAM" id="SSF47769">
    <property type="entry name" value="SAM/Pointed domain"/>
    <property type="match status" value="1"/>
</dbReference>
<dbReference type="PROSITE" id="PS50105">
    <property type="entry name" value="SAM_DOMAIN"/>
    <property type="match status" value="1"/>
</dbReference>
<accession>A0A8J5LJ11</accession>
<evidence type="ECO:0000259" key="3">
    <source>
        <dbReference type="PROSITE" id="PS50105"/>
    </source>
</evidence>
<comment type="caution">
    <text evidence="4">The sequence shown here is derived from an EMBL/GenBank/DDBJ whole genome shotgun (WGS) entry which is preliminary data.</text>
</comment>
<feature type="region of interest" description="Disordered" evidence="2">
    <location>
        <begin position="263"/>
        <end position="320"/>
    </location>
</feature>
<evidence type="ECO:0000256" key="1">
    <source>
        <dbReference type="ARBA" id="ARBA00022737"/>
    </source>
</evidence>
<dbReference type="AlphaFoldDB" id="A0A8J5LJ11"/>
<keyword evidence="1" id="KW-0677">Repeat</keyword>
<dbReference type="Gene3D" id="1.10.150.50">
    <property type="entry name" value="Transcription Factor, Ets-1"/>
    <property type="match status" value="1"/>
</dbReference>
<organism evidence="4 5">
    <name type="scientific">Zingiber officinale</name>
    <name type="common">Ginger</name>
    <name type="synonym">Amomum zingiber</name>
    <dbReference type="NCBI Taxonomy" id="94328"/>
    <lineage>
        <taxon>Eukaryota</taxon>
        <taxon>Viridiplantae</taxon>
        <taxon>Streptophyta</taxon>
        <taxon>Embryophyta</taxon>
        <taxon>Tracheophyta</taxon>
        <taxon>Spermatophyta</taxon>
        <taxon>Magnoliopsida</taxon>
        <taxon>Liliopsida</taxon>
        <taxon>Zingiberales</taxon>
        <taxon>Zingiberaceae</taxon>
        <taxon>Zingiber</taxon>
    </lineage>
</organism>
<dbReference type="Pfam" id="PF00536">
    <property type="entry name" value="SAM_1"/>
    <property type="match status" value="1"/>
</dbReference>
<evidence type="ECO:0000313" key="5">
    <source>
        <dbReference type="Proteomes" id="UP000734854"/>
    </source>
</evidence>
<reference evidence="4 5" key="1">
    <citation type="submission" date="2020-08" db="EMBL/GenBank/DDBJ databases">
        <title>Plant Genome Project.</title>
        <authorList>
            <person name="Zhang R.-G."/>
        </authorList>
    </citation>
    <scope>NUCLEOTIDE SEQUENCE [LARGE SCALE GENOMIC DNA]</scope>
    <source>
        <tissue evidence="4">Rhizome</tissue>
    </source>
</reference>
<name>A0A8J5LJ11_ZINOF</name>
<dbReference type="SMART" id="SM00454">
    <property type="entry name" value="SAM"/>
    <property type="match status" value="1"/>
</dbReference>
<dbReference type="CDD" id="cd09487">
    <property type="entry name" value="SAM_superfamily"/>
    <property type="match status" value="1"/>
</dbReference>
<dbReference type="PANTHER" id="PTHR10627:SF69">
    <property type="entry name" value="PROTEIN BICAUDAL C"/>
    <property type="match status" value="1"/>
</dbReference>
<evidence type="ECO:0000313" key="4">
    <source>
        <dbReference type="EMBL" id="KAG6521821.1"/>
    </source>
</evidence>
<evidence type="ECO:0000256" key="2">
    <source>
        <dbReference type="SAM" id="MobiDB-lite"/>
    </source>
</evidence>
<dbReference type="InterPro" id="IPR001660">
    <property type="entry name" value="SAM"/>
</dbReference>
<dbReference type="InterPro" id="IPR013761">
    <property type="entry name" value="SAM/pointed_sf"/>
</dbReference>
<sequence length="398" mass="43502">MLGPLFRLGICGSLTSPPQLDTSHSRETKIPGSYPTVILGSCLKQPHPTLPVTSRALPSAFRPFDVAIQSDPSNLIPFAREAETKRCAPVSTVSLLRHLLEYLAFDSMEDLQPPEPPSNGGAAELIDAAAAPLPGTKRQRRPSVRLGEIGDQPAAIPSDPLMQRPKQWKLSAPGYHAKPRVFHHRLPSKTRQIAAKLDSRGDDRPGTLPPLLPTLPDDGVLFSVDDSLDSLVPGVIKVRGDPKPWRGARRVRSNWVLKADEGMEDADFKTGGGEDAANDGFPEGSDSPSRRRTRGRVRVSDSRDTGPVAEGETPSDMDGVEWIDPNGLCRSEEDGGVRSWLKDLGLSRYAPVFEIHEVDDEVLPLLTLDDLKEMGIQAVGSRRKMFCGIQRLRKNMDS</sequence>
<feature type="region of interest" description="Disordered" evidence="2">
    <location>
        <begin position="130"/>
        <end position="160"/>
    </location>
</feature>
<feature type="domain" description="SAM" evidence="3">
    <location>
        <begin position="337"/>
        <end position="395"/>
    </location>
</feature>
<dbReference type="EMBL" id="JACMSC010000005">
    <property type="protein sequence ID" value="KAG6521821.1"/>
    <property type="molecule type" value="Genomic_DNA"/>
</dbReference>
<protein>
    <recommendedName>
        <fullName evidence="3">SAM domain-containing protein</fullName>
    </recommendedName>
</protein>